<comment type="catalytic activity">
    <reaction evidence="8 11">
        <text>orotidine 5'-phosphate + H(+) = UMP + CO2</text>
        <dbReference type="Rhea" id="RHEA:11596"/>
        <dbReference type="ChEBI" id="CHEBI:15378"/>
        <dbReference type="ChEBI" id="CHEBI:16526"/>
        <dbReference type="ChEBI" id="CHEBI:57538"/>
        <dbReference type="ChEBI" id="CHEBI:57865"/>
        <dbReference type="EC" id="4.1.1.23"/>
    </reaction>
</comment>
<dbReference type="InterPro" id="IPR018089">
    <property type="entry name" value="OMPdecase_AS"/>
</dbReference>
<dbReference type="PANTHER" id="PTHR32119:SF2">
    <property type="entry name" value="OROTIDINE 5'-PHOSPHATE DECARBOXYLASE"/>
    <property type="match status" value="1"/>
</dbReference>
<feature type="domain" description="Orotidine 5'-phosphate decarboxylase" evidence="12">
    <location>
        <begin position="27"/>
        <end position="221"/>
    </location>
</feature>
<feature type="active site" description="For OMPdecase activity" evidence="9">
    <location>
        <position position="82"/>
    </location>
</feature>
<dbReference type="CDD" id="cd04725">
    <property type="entry name" value="OMP_decarboxylase_like"/>
    <property type="match status" value="1"/>
</dbReference>
<evidence type="ECO:0000313" key="13">
    <source>
        <dbReference type="EMBL" id="ABS60325.1"/>
    </source>
</evidence>
<comment type="similarity">
    <text evidence="11">Belongs to the OMP decarboxylase family.</text>
</comment>
<dbReference type="Pfam" id="PF00215">
    <property type="entry name" value="OMPdecase"/>
    <property type="match status" value="1"/>
</dbReference>
<feature type="binding site" evidence="10">
    <location>
        <position position="186"/>
    </location>
    <ligand>
        <name>substrate</name>
    </ligand>
</feature>
<dbReference type="InterPro" id="IPR014732">
    <property type="entry name" value="OMPdecase"/>
</dbReference>
<name>A7HK92_FERNB</name>
<dbReference type="SMART" id="SM00934">
    <property type="entry name" value="OMPdecase"/>
    <property type="match status" value="1"/>
</dbReference>
<dbReference type="Gene3D" id="3.20.20.70">
    <property type="entry name" value="Aldolase class I"/>
    <property type="match status" value="1"/>
</dbReference>
<organism evidence="13 14">
    <name type="scientific">Fervidobacterium nodosum (strain ATCC 35602 / DSM 5306 / Rt17-B1)</name>
    <dbReference type="NCBI Taxonomy" id="381764"/>
    <lineage>
        <taxon>Bacteria</taxon>
        <taxon>Thermotogati</taxon>
        <taxon>Thermotogota</taxon>
        <taxon>Thermotogae</taxon>
        <taxon>Thermotogales</taxon>
        <taxon>Fervidobacteriaceae</taxon>
        <taxon>Fervidobacterium</taxon>
    </lineage>
</organism>
<dbReference type="eggNOG" id="COG0284">
    <property type="taxonomic scope" value="Bacteria"/>
</dbReference>
<evidence type="ECO:0000256" key="1">
    <source>
        <dbReference type="ARBA" id="ARBA00002356"/>
    </source>
</evidence>
<dbReference type="PANTHER" id="PTHR32119">
    <property type="entry name" value="OROTIDINE 5'-PHOSPHATE DECARBOXYLASE"/>
    <property type="match status" value="1"/>
</dbReference>
<gene>
    <name evidence="13" type="ordered locus">Fnod_0460</name>
</gene>
<dbReference type="GO" id="GO:0044205">
    <property type="term" value="P:'de novo' UMP biosynthetic process"/>
    <property type="evidence" value="ECO:0007669"/>
    <property type="project" value="UniProtKB-UniPathway"/>
</dbReference>
<dbReference type="InterPro" id="IPR013785">
    <property type="entry name" value="Aldolase_TIM"/>
</dbReference>
<proteinExistence type="inferred from homology"/>
<keyword evidence="5 11" id="KW-0210">Decarboxylase</keyword>
<dbReference type="GO" id="GO:0006207">
    <property type="term" value="P:'de novo' pyrimidine nucleobase biosynthetic process"/>
    <property type="evidence" value="ECO:0007669"/>
    <property type="project" value="InterPro"/>
</dbReference>
<dbReference type="SUPFAM" id="SSF51366">
    <property type="entry name" value="Ribulose-phoshate binding barrel"/>
    <property type="match status" value="1"/>
</dbReference>
<sequence length="230" mass="25715">MLSILNDTGTMGEKLENFETKLYVKTEPVLSLDMEEPIEFIKKYGSFDYVKVGHNLAVNGKKVIDTLYEMGYKVILDLKFSDIPSTVARSIKSWDHPGIVGFTVHANAGIEAVRAALESTDKHIFSVIKLTSLPGKLEDFKLIIIGLSRLGSSFVLPGTWAVVMRKFIGGKILVPGIRMQQGKDDQKDVVSLWDILGIADFAVIGREVYKSNDPEGKIREIKEKVKIWKE</sequence>
<feature type="active site" description="For OMPdecase activity" evidence="9">
    <location>
        <position position="77"/>
    </location>
</feature>
<dbReference type="KEGG" id="fno:Fnod_0460"/>
<reference evidence="13 14" key="2">
    <citation type="journal article" date="2009" name="Proc. Natl. Acad. Sci. U.S.A.">
        <title>On the chimeric nature, thermophilic origin, and phylogenetic placement of the Thermotogales.</title>
        <authorList>
            <person name="Zhaxybayeva O."/>
            <person name="Swithers K.S."/>
            <person name="Lapierre P."/>
            <person name="Fournier G.P."/>
            <person name="Bickhart D.M."/>
            <person name="DeBoy R.T."/>
            <person name="Nelson K.E."/>
            <person name="Nesbo C.L."/>
            <person name="Doolittle W.F."/>
            <person name="Gogarten J.P."/>
            <person name="Noll K.M."/>
        </authorList>
    </citation>
    <scope>NUCLEOTIDE SEQUENCE [LARGE SCALE GENOMIC DNA]</scope>
    <source>
        <strain evidence="14">ATCC 35602 / DSM 5306 / Rt17-B1</strain>
    </source>
</reference>
<evidence type="ECO:0000313" key="14">
    <source>
        <dbReference type="Proteomes" id="UP000002415"/>
    </source>
</evidence>
<evidence type="ECO:0000256" key="4">
    <source>
        <dbReference type="ARBA" id="ARBA00021923"/>
    </source>
</evidence>
<dbReference type="GO" id="GO:0005829">
    <property type="term" value="C:cytosol"/>
    <property type="evidence" value="ECO:0007669"/>
    <property type="project" value="TreeGrafter"/>
</dbReference>
<evidence type="ECO:0000256" key="7">
    <source>
        <dbReference type="ARBA" id="ARBA00023239"/>
    </source>
</evidence>
<dbReference type="PROSITE" id="PS00156">
    <property type="entry name" value="OMPDECASE"/>
    <property type="match status" value="1"/>
</dbReference>
<evidence type="ECO:0000256" key="9">
    <source>
        <dbReference type="PIRSR" id="PIRSR614732-1"/>
    </source>
</evidence>
<evidence type="ECO:0000256" key="2">
    <source>
        <dbReference type="ARBA" id="ARBA00004861"/>
    </source>
</evidence>
<dbReference type="HOGENOM" id="CLU_067069_1_0_0"/>
<dbReference type="UniPathway" id="UPA00070">
    <property type="reaction ID" value="UER00120"/>
</dbReference>
<dbReference type="Proteomes" id="UP000002415">
    <property type="component" value="Chromosome"/>
</dbReference>
<dbReference type="InterPro" id="IPR011060">
    <property type="entry name" value="RibuloseP-bd_barrel"/>
</dbReference>
<dbReference type="InterPro" id="IPR001754">
    <property type="entry name" value="OMPdeCOase_dom"/>
</dbReference>
<feature type="binding site" evidence="10">
    <location>
        <position position="206"/>
    </location>
    <ligand>
        <name>substrate</name>
    </ligand>
</feature>
<evidence type="ECO:0000256" key="11">
    <source>
        <dbReference type="RuleBase" id="RU000512"/>
    </source>
</evidence>
<feature type="binding site" evidence="10">
    <location>
        <position position="131"/>
    </location>
    <ligand>
        <name>substrate</name>
    </ligand>
</feature>
<dbReference type="AlphaFoldDB" id="A7HK92"/>
<comment type="pathway">
    <text evidence="2 11">Pyrimidine metabolism; UMP biosynthesis via de novo pathway; UMP from orotate: step 2/2.</text>
</comment>
<keyword evidence="7 11" id="KW-0456">Lyase</keyword>
<feature type="binding site" evidence="10">
    <location>
        <position position="205"/>
    </location>
    <ligand>
        <name>substrate</name>
    </ligand>
</feature>
<feature type="binding site" evidence="10">
    <location>
        <position position="51"/>
    </location>
    <ligand>
        <name>substrate</name>
    </ligand>
</feature>
<evidence type="ECO:0000256" key="3">
    <source>
        <dbReference type="ARBA" id="ARBA00012321"/>
    </source>
</evidence>
<dbReference type="NCBIfam" id="TIGR01740">
    <property type="entry name" value="pyrF"/>
    <property type="match status" value="1"/>
</dbReference>
<keyword evidence="6 11" id="KW-0665">Pyrimidine biosynthesis</keyword>
<dbReference type="GO" id="GO:0004590">
    <property type="term" value="F:orotidine-5'-phosphate decarboxylase activity"/>
    <property type="evidence" value="ECO:0007669"/>
    <property type="project" value="UniProtKB-EC"/>
</dbReference>
<accession>A7HK92</accession>
<comment type="function">
    <text evidence="1">Catalyzes the decarboxylation of orotidine 5'-monophosphate (OMP) to uridine 5'-monophosphate (UMP).</text>
</comment>
<evidence type="ECO:0000256" key="5">
    <source>
        <dbReference type="ARBA" id="ARBA00022793"/>
    </source>
</evidence>
<protein>
    <recommendedName>
        <fullName evidence="4 11">Orotidine 5'-phosphate decarboxylase</fullName>
        <ecNumber evidence="3 11">4.1.1.23</ecNumber>
    </recommendedName>
</protein>
<dbReference type="EC" id="4.1.1.23" evidence="3 11"/>
<feature type="active site" description="For OMPdecase activity" evidence="9">
    <location>
        <position position="79"/>
    </location>
</feature>
<reference evidence="13 14" key="1">
    <citation type="submission" date="2007-07" db="EMBL/GenBank/DDBJ databases">
        <title>Complete sequence of Fervidobacterium nodosum Rt17-B1.</title>
        <authorList>
            <consortium name="US DOE Joint Genome Institute"/>
            <person name="Copeland A."/>
            <person name="Lucas S."/>
            <person name="Lapidus A."/>
            <person name="Barry K."/>
            <person name="Glavina del Rio T."/>
            <person name="Dalin E."/>
            <person name="Tice H."/>
            <person name="Pitluck S."/>
            <person name="Saunders E."/>
            <person name="Brettin T."/>
            <person name="Bruce D."/>
            <person name="Detter J.C."/>
            <person name="Han C."/>
            <person name="Schmutz J."/>
            <person name="Larimer F."/>
            <person name="Land M."/>
            <person name="Hauser L."/>
            <person name="Kyrpides N."/>
            <person name="Mikhailova N."/>
            <person name="Nelson K."/>
            <person name="Gogarten J.P."/>
            <person name="Noll K."/>
            <person name="Richardson P."/>
        </authorList>
    </citation>
    <scope>NUCLEOTIDE SEQUENCE [LARGE SCALE GENOMIC DNA]</scope>
    <source>
        <strain evidence="14">ATCC 35602 / DSM 5306 / Rt17-B1</strain>
    </source>
</reference>
<evidence type="ECO:0000256" key="8">
    <source>
        <dbReference type="ARBA" id="ARBA00049157"/>
    </source>
</evidence>
<evidence type="ECO:0000259" key="12">
    <source>
        <dbReference type="SMART" id="SM00934"/>
    </source>
</evidence>
<dbReference type="STRING" id="381764.Fnod_0460"/>
<evidence type="ECO:0000256" key="10">
    <source>
        <dbReference type="PIRSR" id="PIRSR614732-2"/>
    </source>
</evidence>
<dbReference type="EMBL" id="CP000771">
    <property type="protein sequence ID" value="ABS60325.1"/>
    <property type="molecule type" value="Genomic_DNA"/>
</dbReference>
<feature type="binding site" evidence="10">
    <location>
        <position position="178"/>
    </location>
    <ligand>
        <name>substrate</name>
    </ligand>
</feature>
<keyword evidence="14" id="KW-1185">Reference proteome</keyword>
<evidence type="ECO:0000256" key="6">
    <source>
        <dbReference type="ARBA" id="ARBA00022975"/>
    </source>
</evidence>